<evidence type="ECO:0000313" key="7">
    <source>
        <dbReference type="EMBL" id="CAD9318312.1"/>
    </source>
</evidence>
<keyword evidence="3" id="KW-0223">Dioxygenase</keyword>
<evidence type="ECO:0000256" key="1">
    <source>
        <dbReference type="ARBA" id="ARBA00001961"/>
    </source>
</evidence>
<feature type="compositionally biased region" description="Acidic residues" evidence="5">
    <location>
        <begin position="91"/>
        <end position="106"/>
    </location>
</feature>
<feature type="domain" description="Prolyl 4-hydroxylase alpha subunit" evidence="6">
    <location>
        <begin position="6"/>
        <end position="174"/>
    </location>
</feature>
<proteinExistence type="predicted"/>
<keyword evidence="4" id="KW-0560">Oxidoreductase</keyword>
<name>A0A7S2E6L3_9STRA</name>
<evidence type="ECO:0000256" key="5">
    <source>
        <dbReference type="SAM" id="MobiDB-lite"/>
    </source>
</evidence>
<dbReference type="InterPro" id="IPR039558">
    <property type="entry name" value="TPA1/OFD1_N"/>
</dbReference>
<dbReference type="AlphaFoldDB" id="A0A7S2E6L3"/>
<dbReference type="InterPro" id="IPR019601">
    <property type="entry name" value="Oxoglutarate/Fe-dep_Oase_C"/>
</dbReference>
<comment type="cofactor">
    <cofactor evidence="1">
        <name>L-ascorbate</name>
        <dbReference type="ChEBI" id="CHEBI:38290"/>
    </cofactor>
</comment>
<protein>
    <recommendedName>
        <fullName evidence="6">Prolyl 4-hydroxylase alpha subunit domain-containing protein</fullName>
    </recommendedName>
</protein>
<dbReference type="InterPro" id="IPR006620">
    <property type="entry name" value="Pro_4_hyd_alph"/>
</dbReference>
<dbReference type="Gene3D" id="3.60.130.20">
    <property type="entry name" value="Oxoglutarate/iron-dependent oxygenase, C-terminal degradation domain"/>
    <property type="match status" value="1"/>
</dbReference>
<dbReference type="Pfam" id="PF10637">
    <property type="entry name" value="Ofd1_CTDD"/>
    <property type="match status" value="1"/>
</dbReference>
<sequence length="345" mass="38686">MAKELPSLMKLKSALYSSTYRSFVEQITNLEPNTLTDQVDCAANCHTKGCHLLCHDDVIGTRKVSYIIYLTDPDTAWTDEDGGRLELYDNFDEEKDDNDDDDNDDDDNKKGKSDKDEAIISNNGRKVPGVIPCKTILPTFNSLAYFVVTPGVSFHSVQEVFCDRPRLSIQGWYHAKEAPSDIENATLNRLKSTAKGEDTEGSFMPLRQIVDNGNEKKAAAAAAAASSKDDDESLTPSDKSYLAKFLNPTYLQDKYIDEIRECFENESSVQLRHFFNEEWSSKVKSATSLMDENDKLGKDHRRPSSSSVEYDVGVCDKWIPVGPAHKQRFLEYVGDDDDDVDDSVA</sequence>
<dbReference type="PANTHER" id="PTHR12117:SF0">
    <property type="entry name" value="PROLYL 3-HYDROXYLASE OGFOD1"/>
    <property type="match status" value="1"/>
</dbReference>
<dbReference type="InterPro" id="IPR043044">
    <property type="entry name" value="TPA1/Ofd1_C"/>
</dbReference>
<evidence type="ECO:0000259" key="6">
    <source>
        <dbReference type="SMART" id="SM00702"/>
    </source>
</evidence>
<organism evidence="7">
    <name type="scientific">Ditylum brightwellii</name>
    <dbReference type="NCBI Taxonomy" id="49249"/>
    <lineage>
        <taxon>Eukaryota</taxon>
        <taxon>Sar</taxon>
        <taxon>Stramenopiles</taxon>
        <taxon>Ochrophyta</taxon>
        <taxon>Bacillariophyta</taxon>
        <taxon>Mediophyceae</taxon>
        <taxon>Lithodesmiophycidae</taxon>
        <taxon>Lithodesmiales</taxon>
        <taxon>Lithodesmiaceae</taxon>
        <taxon>Ditylum</taxon>
    </lineage>
</organism>
<accession>A0A7S2E6L3</accession>
<dbReference type="Gene3D" id="2.60.120.620">
    <property type="entry name" value="q2cbj1_9rhob like domain"/>
    <property type="match status" value="1"/>
</dbReference>
<dbReference type="PANTHER" id="PTHR12117">
    <property type="entry name" value="HISTONE ACETYLTRANSFERASE COMPLEX"/>
    <property type="match status" value="1"/>
</dbReference>
<reference evidence="7" key="1">
    <citation type="submission" date="2021-01" db="EMBL/GenBank/DDBJ databases">
        <authorList>
            <person name="Corre E."/>
            <person name="Pelletier E."/>
            <person name="Niang G."/>
            <person name="Scheremetjew M."/>
            <person name="Finn R."/>
            <person name="Kale V."/>
            <person name="Holt S."/>
            <person name="Cochrane G."/>
            <person name="Meng A."/>
            <person name="Brown T."/>
            <person name="Cohen L."/>
        </authorList>
    </citation>
    <scope>NUCLEOTIDE SEQUENCE</scope>
    <source>
        <strain evidence="7">Pop2</strain>
    </source>
</reference>
<feature type="region of interest" description="Disordered" evidence="5">
    <location>
        <begin position="91"/>
        <end position="121"/>
    </location>
</feature>
<dbReference type="EMBL" id="HBGN01007437">
    <property type="protein sequence ID" value="CAD9318312.1"/>
    <property type="molecule type" value="Transcribed_RNA"/>
</dbReference>
<dbReference type="Pfam" id="PF13661">
    <property type="entry name" value="2OG-FeII_Oxy_4"/>
    <property type="match status" value="2"/>
</dbReference>
<dbReference type="InterPro" id="IPR051842">
    <property type="entry name" value="uS12_prolyl_hydroxylase"/>
</dbReference>
<feature type="compositionally biased region" description="Basic and acidic residues" evidence="5">
    <location>
        <begin position="107"/>
        <end position="118"/>
    </location>
</feature>
<gene>
    <name evidence="7" type="ORF">DBRI1063_LOCUS4742</name>
</gene>
<dbReference type="GO" id="GO:0016706">
    <property type="term" value="F:2-oxoglutarate-dependent dioxygenase activity"/>
    <property type="evidence" value="ECO:0007669"/>
    <property type="project" value="InterPro"/>
</dbReference>
<dbReference type="SMART" id="SM00702">
    <property type="entry name" value="P4Hc"/>
    <property type="match status" value="1"/>
</dbReference>
<evidence type="ECO:0000256" key="2">
    <source>
        <dbReference type="ARBA" id="ARBA00022896"/>
    </source>
</evidence>
<evidence type="ECO:0000256" key="3">
    <source>
        <dbReference type="ARBA" id="ARBA00022964"/>
    </source>
</evidence>
<evidence type="ECO:0000256" key="4">
    <source>
        <dbReference type="ARBA" id="ARBA00023002"/>
    </source>
</evidence>
<dbReference type="GO" id="GO:0031418">
    <property type="term" value="F:L-ascorbic acid binding"/>
    <property type="evidence" value="ECO:0007669"/>
    <property type="project" value="UniProtKB-KW"/>
</dbReference>
<dbReference type="GO" id="GO:0005506">
    <property type="term" value="F:iron ion binding"/>
    <property type="evidence" value="ECO:0007669"/>
    <property type="project" value="InterPro"/>
</dbReference>
<keyword evidence="2" id="KW-0847">Vitamin C</keyword>